<dbReference type="Proteomes" id="UP000184731">
    <property type="component" value="Chromosome"/>
</dbReference>
<dbReference type="KEGG" id="saqi:AXG55_02450"/>
<dbReference type="RefSeq" id="WP_148696548.1">
    <property type="nucleotide sequence ID" value="NZ_CP017834.1"/>
</dbReference>
<accession>A0A1L4CY16</accession>
<evidence type="ECO:0000313" key="2">
    <source>
        <dbReference type="EMBL" id="APJ02839.1"/>
    </source>
</evidence>
<gene>
    <name evidence="2" type="ORF">AXG55_02450</name>
</gene>
<evidence type="ECO:0000259" key="1">
    <source>
        <dbReference type="Pfam" id="PF00497"/>
    </source>
</evidence>
<dbReference type="AlphaFoldDB" id="A0A1L4CY16"/>
<feature type="domain" description="Solute-binding protein family 3/N-terminal" evidence="1">
    <location>
        <begin position="39"/>
        <end position="104"/>
    </location>
</feature>
<dbReference type="EMBL" id="CP017834">
    <property type="protein sequence ID" value="APJ02839.1"/>
    <property type="molecule type" value="Genomic_DNA"/>
</dbReference>
<name>A0A1L4CY16_9BACT</name>
<reference evidence="2 3" key="1">
    <citation type="submission" date="2016-10" db="EMBL/GenBank/DDBJ databases">
        <title>Silvanigrella aquatica sp. nov., isolated from a freshwater lake located in the Black Forest, Germany, description of Silvanigrellaceae fam. nov., Silvanigrellales ord. nov., reclassification of the order Bdellovibrionales in the class Oligoflexia, reclassification of the families Bacteriovoracaceae and Halobacteriovoraceae in the new order Bacteriovoracales ord. nov., and reclassification of the family Pseudobacteriovoracaceae in the order Oligoflexiales.</title>
        <authorList>
            <person name="Hahn M.W."/>
            <person name="Schmidt J."/>
            <person name="Koll U."/>
            <person name="Rohde M."/>
            <person name="Verbag S."/>
            <person name="Pitt A."/>
            <person name="Nakai R."/>
            <person name="Naganuma T."/>
            <person name="Lang E."/>
        </authorList>
    </citation>
    <scope>NUCLEOTIDE SEQUENCE [LARGE SCALE GENOMIC DNA]</scope>
    <source>
        <strain evidence="2 3">MWH-Nonnen-W8red</strain>
    </source>
</reference>
<dbReference type="Pfam" id="PF00497">
    <property type="entry name" value="SBP_bac_3"/>
    <property type="match status" value="1"/>
</dbReference>
<proteinExistence type="predicted"/>
<dbReference type="OrthoDB" id="6397858at2"/>
<dbReference type="STRING" id="1915309.AXG55_02450"/>
<dbReference type="Gene3D" id="3.40.190.10">
    <property type="entry name" value="Periplasmic binding protein-like II"/>
    <property type="match status" value="1"/>
</dbReference>
<organism evidence="2 3">
    <name type="scientific">Silvanigrella aquatica</name>
    <dbReference type="NCBI Taxonomy" id="1915309"/>
    <lineage>
        <taxon>Bacteria</taxon>
        <taxon>Pseudomonadati</taxon>
        <taxon>Bdellovibrionota</taxon>
        <taxon>Oligoflexia</taxon>
        <taxon>Silvanigrellales</taxon>
        <taxon>Silvanigrellaceae</taxon>
        <taxon>Silvanigrella</taxon>
    </lineage>
</organism>
<dbReference type="SUPFAM" id="SSF53850">
    <property type="entry name" value="Periplasmic binding protein-like II"/>
    <property type="match status" value="1"/>
</dbReference>
<keyword evidence="3" id="KW-1185">Reference proteome</keyword>
<sequence>MLKYFSFILLIIDLSICAKELGINICVNDIQKISQILVVNNKITGSEIDVLNLAVKKLKGKLNIKLNIELTPWTRCIYMAEKGEVDVVLNVSYNEERAQYLDYRPDADPYEKYSCTSKYLLTCTGYAVVALNSNLYEYDGNPKLLPNPVRVSRGYSIVSELQKLSQMI</sequence>
<evidence type="ECO:0000313" key="3">
    <source>
        <dbReference type="Proteomes" id="UP000184731"/>
    </source>
</evidence>
<protein>
    <recommendedName>
        <fullName evidence="1">Solute-binding protein family 3/N-terminal domain-containing protein</fullName>
    </recommendedName>
</protein>
<dbReference type="InterPro" id="IPR001638">
    <property type="entry name" value="Solute-binding_3/MltF_N"/>
</dbReference>